<dbReference type="AlphaFoldDB" id="A0A068NKA5"/>
<keyword evidence="4" id="KW-1185">Reference proteome</keyword>
<evidence type="ECO:0000256" key="1">
    <source>
        <dbReference type="SAM" id="SignalP"/>
    </source>
</evidence>
<name>A0A068NKA5_FIMGI</name>
<dbReference type="Proteomes" id="UP000027982">
    <property type="component" value="Chromosome"/>
</dbReference>
<protein>
    <recommendedName>
        <fullName evidence="2">DUF7305 domain-containing protein</fullName>
    </recommendedName>
</protein>
<dbReference type="HOGENOM" id="CLU_598194_0_0_0"/>
<evidence type="ECO:0000313" key="3">
    <source>
        <dbReference type="EMBL" id="AIE84003.1"/>
    </source>
</evidence>
<dbReference type="STRING" id="661478.OP10G_0635"/>
<dbReference type="InterPro" id="IPR055729">
    <property type="entry name" value="DUF7305"/>
</dbReference>
<feature type="domain" description="DUF7305" evidence="2">
    <location>
        <begin position="284"/>
        <end position="398"/>
    </location>
</feature>
<gene>
    <name evidence="3" type="ORF">OP10G_0635</name>
</gene>
<dbReference type="KEGG" id="fgi:OP10G_0635"/>
<feature type="chain" id="PRO_5001653715" description="DUF7305 domain-containing protein" evidence="1">
    <location>
        <begin position="17"/>
        <end position="436"/>
    </location>
</feature>
<dbReference type="Pfam" id="PF23981">
    <property type="entry name" value="DUF7305"/>
    <property type="match status" value="1"/>
</dbReference>
<keyword evidence="1" id="KW-0732">Signal</keyword>
<sequence length="436" mass="44761">MSALALVAMTSLLVTGACLLTTSYVAKQTRDEEYARAIDIADAATNYELNYVDTHMASGWNAHTAASPYTGSISGISGSFSVYTAPASGTGTWSPPDDMVVVATGTAGTGSESVSRTISFSARGYSPLFQGDYAVFGNQSVAFSGASSTLTGNLGSNGPITGNGSVTGQVFLGGTAASIGSGITSQGVTRYTRAVDYPTIDTIVAEVFPQGWATLTSSAQLSAQAARIRKFTNTSGTLSPTGTTSANWSASVTDLTNSSFGSFPLSTMILPPGDYYFTSAQLSGQSAIVCDTGGVTYTGGSPGPVRIWMGGSGTQQDTLNINVTFTAADAHYFRLYYNKASALSIGGNMAYYGGIYAIRAGLNGSVTPATLSLAGGARVTGSIIADVVKMGGGGAVTYPTGGLGYAGDYVDKYGFLKNWKELVGTRPRVFSDGTNW</sequence>
<accession>A0A068NKA5</accession>
<evidence type="ECO:0000313" key="4">
    <source>
        <dbReference type="Proteomes" id="UP000027982"/>
    </source>
</evidence>
<dbReference type="EMBL" id="CP007139">
    <property type="protein sequence ID" value="AIE84003.1"/>
    <property type="molecule type" value="Genomic_DNA"/>
</dbReference>
<reference evidence="3 4" key="1">
    <citation type="journal article" date="2014" name="PLoS ONE">
        <title>The first complete genome sequence of the class fimbriimonadia in the phylum armatimonadetes.</title>
        <authorList>
            <person name="Hu Z.Y."/>
            <person name="Wang Y.Z."/>
            <person name="Im W.T."/>
            <person name="Wang S.Y."/>
            <person name="Zhao G.P."/>
            <person name="Zheng H.J."/>
            <person name="Quan Z.X."/>
        </authorList>
    </citation>
    <scope>NUCLEOTIDE SEQUENCE [LARGE SCALE GENOMIC DNA]</scope>
    <source>
        <strain evidence="3">Gsoil 348</strain>
    </source>
</reference>
<proteinExistence type="predicted"/>
<organism evidence="3 4">
    <name type="scientific">Fimbriimonas ginsengisoli Gsoil 348</name>
    <dbReference type="NCBI Taxonomy" id="661478"/>
    <lineage>
        <taxon>Bacteria</taxon>
        <taxon>Bacillati</taxon>
        <taxon>Armatimonadota</taxon>
        <taxon>Fimbriimonadia</taxon>
        <taxon>Fimbriimonadales</taxon>
        <taxon>Fimbriimonadaceae</taxon>
        <taxon>Fimbriimonas</taxon>
    </lineage>
</organism>
<feature type="signal peptide" evidence="1">
    <location>
        <begin position="1"/>
        <end position="16"/>
    </location>
</feature>
<evidence type="ECO:0000259" key="2">
    <source>
        <dbReference type="Pfam" id="PF23981"/>
    </source>
</evidence>